<keyword evidence="4" id="KW-1185">Reference proteome</keyword>
<dbReference type="SUPFAM" id="SSF81296">
    <property type="entry name" value="E set domains"/>
    <property type="match status" value="1"/>
</dbReference>
<dbReference type="InterPro" id="IPR036034">
    <property type="entry name" value="PDZ_sf"/>
</dbReference>
<gene>
    <name evidence="3" type="ORF">VaNZ11_005989</name>
</gene>
<sequence>MLQRSSRPVPAQVASTSGCRPSARAWPWAVGIAGEKLHLLHNQQWTMLPGLKSAPSKPCPPTSAARSNSAVFRHPGELDLNLREYMVVLEKPVGLTLAPDPKTGQVVIQDIKRNSPAHKCGLIQVGDVVKCCSAVFGDDMWAAVDIRRVRWAINSRMGDVKLLLERGRRSEGGLTAWYCGGKAGVATREMDGMQLPYAFNGTTAPEDASSLAELPGAGRTLQEVFHRNIITQPPPSRRASIAAAARTAAVQRLRRELSEVRNMRALDLEAIRKRSGAPDGFMLPPTAQSVGARSGSGGAAAAVSSPSQRAPSGGGSGSGPPSPPPPVVDVVAPPPPSSASVGAGNGSANGSDGSGNSSGGAGGGGGGGGLLSGLKLGGDSPAGGAAVITGMSSDTSTKKVVSFLPWLLVACGRLEHRDMATIASSRSLGTILELSITRSQQQPPQPPGSGPTATAAATAGSSSSSGGKSGGFLVVRGSDLMPLASDVGRVSYLALLAAATAAANPSGGGAPSPPPPPPIPVGEEPPPPPPGSAAATAAMINGADVVAADGSSLVTTSLTDAAAASGGGAVSEGTGSNSKSGGGGGGGGGLGSSTMAFLNRSIFLNLRPSMPFASTTVPKIASPGSASATSASSASSPLSPSASGATAVRPSFSAPPSSRYDPFRVRHLLNAAASLQRLAFRRGGKLHRARRDACAVLLHCEAGMEADVAVLLAGWLHWYGRLPLQEAILAAETAMGATVDQALLEAGTLALLQGARDRSSRVVLTWKYGGLSAYVAGDVVASWSARVPMVRCRSPLGCKGDTHPGHFFLEVQGLRPGVYYYKYIVDGTWAVDSYSSKVLDAAGNWNNVLVVPEPPVVLTSREGLALARWQAARLALEAKMGVIGTPRG</sequence>
<feature type="compositionally biased region" description="Low complexity" evidence="1">
    <location>
        <begin position="287"/>
        <end position="308"/>
    </location>
</feature>
<reference evidence="3 4" key="1">
    <citation type="journal article" date="2023" name="IScience">
        <title>Expanded male sex-determining region conserved during the evolution of homothallism in the green alga Volvox.</title>
        <authorList>
            <person name="Yamamoto K."/>
            <person name="Matsuzaki R."/>
            <person name="Mahakham W."/>
            <person name="Heman W."/>
            <person name="Sekimoto H."/>
            <person name="Kawachi M."/>
            <person name="Minakuchi Y."/>
            <person name="Toyoda A."/>
            <person name="Nozaki H."/>
        </authorList>
    </citation>
    <scope>NUCLEOTIDE SEQUENCE [LARGE SCALE GENOMIC DNA]</scope>
    <source>
        <strain evidence="3 4">NIES-4468</strain>
    </source>
</reference>
<accession>A0ABQ5RZN1</accession>
<dbReference type="EMBL" id="BSDZ01000014">
    <property type="protein sequence ID" value="GLI63087.1"/>
    <property type="molecule type" value="Genomic_DNA"/>
</dbReference>
<feature type="region of interest" description="Disordered" evidence="1">
    <location>
        <begin position="437"/>
        <end position="468"/>
    </location>
</feature>
<feature type="region of interest" description="Disordered" evidence="1">
    <location>
        <begin position="503"/>
        <end position="534"/>
    </location>
</feature>
<feature type="region of interest" description="Disordered" evidence="1">
    <location>
        <begin position="1"/>
        <end position="21"/>
    </location>
</feature>
<dbReference type="Pfam" id="PF16561">
    <property type="entry name" value="AMPK1_CBM"/>
    <property type="match status" value="1"/>
</dbReference>
<dbReference type="InterPro" id="IPR013783">
    <property type="entry name" value="Ig-like_fold"/>
</dbReference>
<feature type="compositionally biased region" description="Pro residues" evidence="1">
    <location>
        <begin position="320"/>
        <end position="337"/>
    </location>
</feature>
<feature type="compositionally biased region" description="Low complexity" evidence="1">
    <location>
        <begin position="450"/>
        <end position="466"/>
    </location>
</feature>
<feature type="region of interest" description="Disordered" evidence="1">
    <location>
        <begin position="276"/>
        <end position="364"/>
    </location>
</feature>
<comment type="caution">
    <text evidence="3">The sequence shown here is derived from an EMBL/GenBank/DDBJ whole genome shotgun (WGS) entry which is preliminary data.</text>
</comment>
<dbReference type="Gene3D" id="2.60.40.10">
    <property type="entry name" value="Immunoglobulins"/>
    <property type="match status" value="1"/>
</dbReference>
<feature type="region of interest" description="Disordered" evidence="1">
    <location>
        <begin position="620"/>
        <end position="657"/>
    </location>
</feature>
<feature type="compositionally biased region" description="Low complexity" evidence="1">
    <location>
        <begin position="621"/>
        <end position="647"/>
    </location>
</feature>
<dbReference type="CDD" id="cd02859">
    <property type="entry name" value="E_set_AMPKbeta_like_N"/>
    <property type="match status" value="1"/>
</dbReference>
<feature type="domain" description="AMP-activated protein kinase glycogen-binding" evidence="2">
    <location>
        <begin position="762"/>
        <end position="854"/>
    </location>
</feature>
<dbReference type="PANTHER" id="PTHR47661:SF2">
    <property type="entry name" value="PHOSPHOGLUCAN PHOSPHATASE LSF1, CHLOROPLASTIC"/>
    <property type="match status" value="1"/>
</dbReference>
<evidence type="ECO:0000256" key="1">
    <source>
        <dbReference type="SAM" id="MobiDB-lite"/>
    </source>
</evidence>
<evidence type="ECO:0000313" key="3">
    <source>
        <dbReference type="EMBL" id="GLI63087.1"/>
    </source>
</evidence>
<dbReference type="Gene3D" id="2.30.42.10">
    <property type="match status" value="1"/>
</dbReference>
<dbReference type="PROSITE" id="PS51257">
    <property type="entry name" value="PROKAR_LIPOPROTEIN"/>
    <property type="match status" value="1"/>
</dbReference>
<protein>
    <recommendedName>
        <fullName evidence="2">AMP-activated protein kinase glycogen-binding domain-containing protein</fullName>
    </recommendedName>
</protein>
<feature type="compositionally biased region" description="Gly residues" evidence="1">
    <location>
        <begin position="343"/>
        <end position="364"/>
    </location>
</feature>
<evidence type="ECO:0000259" key="2">
    <source>
        <dbReference type="Pfam" id="PF16561"/>
    </source>
</evidence>
<dbReference type="InterPro" id="IPR032640">
    <property type="entry name" value="AMPK1_CBM"/>
</dbReference>
<name>A0ABQ5RZN1_9CHLO</name>
<dbReference type="SUPFAM" id="SSF50156">
    <property type="entry name" value="PDZ domain-like"/>
    <property type="match status" value="1"/>
</dbReference>
<organism evidence="3 4">
    <name type="scientific">Volvox africanus</name>
    <dbReference type="NCBI Taxonomy" id="51714"/>
    <lineage>
        <taxon>Eukaryota</taxon>
        <taxon>Viridiplantae</taxon>
        <taxon>Chlorophyta</taxon>
        <taxon>core chlorophytes</taxon>
        <taxon>Chlorophyceae</taxon>
        <taxon>CS clade</taxon>
        <taxon>Chlamydomonadales</taxon>
        <taxon>Volvocaceae</taxon>
        <taxon>Volvox</taxon>
    </lineage>
</organism>
<evidence type="ECO:0000313" key="4">
    <source>
        <dbReference type="Proteomes" id="UP001165090"/>
    </source>
</evidence>
<dbReference type="Proteomes" id="UP001165090">
    <property type="component" value="Unassembled WGS sequence"/>
</dbReference>
<feature type="compositionally biased region" description="Pro residues" evidence="1">
    <location>
        <begin position="511"/>
        <end position="531"/>
    </location>
</feature>
<proteinExistence type="predicted"/>
<dbReference type="InterPro" id="IPR014756">
    <property type="entry name" value="Ig_E-set"/>
</dbReference>
<feature type="region of interest" description="Disordered" evidence="1">
    <location>
        <begin position="564"/>
        <end position="587"/>
    </location>
</feature>
<dbReference type="PANTHER" id="PTHR47661">
    <property type="entry name" value="PHOSPHOGLUCAN PHOSPHATASE LSF1, CHLOROPLASTIC"/>
    <property type="match status" value="1"/>
</dbReference>